<evidence type="ECO:0000313" key="1">
    <source>
        <dbReference type="EMBL" id="SEW25322.1"/>
    </source>
</evidence>
<evidence type="ECO:0000313" key="2">
    <source>
        <dbReference type="Proteomes" id="UP000199167"/>
    </source>
</evidence>
<dbReference type="InterPro" id="IPR023393">
    <property type="entry name" value="START-like_dom_sf"/>
</dbReference>
<dbReference type="AlphaFoldDB" id="A0A1I0QEK2"/>
<dbReference type="RefSeq" id="WP_089993063.1">
    <property type="nucleotide sequence ID" value="NZ_FOIZ01000001.1"/>
</dbReference>
<accession>A0A1I0QEK2</accession>
<dbReference type="SUPFAM" id="SSF55961">
    <property type="entry name" value="Bet v1-like"/>
    <property type="match status" value="1"/>
</dbReference>
<sequence length="180" mass="19756">MTSSLWYQEKAVFAAAIEDVYAALFAQSRAQPGGDPLLLDVRDVSGTPGTAGFVQQARVNDGALDLILLETIIAIEPPRHLQVRQLPDALVRHDPGERDAPFLGTLVDDLDVEFTRKFGDPPAHTDLIYDLATVDSGTEVTITIDVPGVAKAGWLQRRFWRKAIRKEVARIKARITQAVA</sequence>
<name>A0A1I0QEK2_9RHOB</name>
<evidence type="ECO:0008006" key="3">
    <source>
        <dbReference type="Google" id="ProtNLM"/>
    </source>
</evidence>
<dbReference type="STRING" id="364200.SAMN04488515_1853"/>
<dbReference type="Gene3D" id="3.30.530.20">
    <property type="match status" value="1"/>
</dbReference>
<dbReference type="Proteomes" id="UP000199167">
    <property type="component" value="Unassembled WGS sequence"/>
</dbReference>
<organism evidence="1 2">
    <name type="scientific">Cognatiyoonia koreensis</name>
    <dbReference type="NCBI Taxonomy" id="364200"/>
    <lineage>
        <taxon>Bacteria</taxon>
        <taxon>Pseudomonadati</taxon>
        <taxon>Pseudomonadota</taxon>
        <taxon>Alphaproteobacteria</taxon>
        <taxon>Rhodobacterales</taxon>
        <taxon>Paracoccaceae</taxon>
        <taxon>Cognatiyoonia</taxon>
    </lineage>
</organism>
<proteinExistence type="predicted"/>
<protein>
    <recommendedName>
        <fullName evidence="3">Polyketide cyclase / dehydrase and lipid transport</fullName>
    </recommendedName>
</protein>
<gene>
    <name evidence="1" type="ORF">SAMN04488515_1853</name>
</gene>
<dbReference type="EMBL" id="FOIZ01000001">
    <property type="protein sequence ID" value="SEW25322.1"/>
    <property type="molecule type" value="Genomic_DNA"/>
</dbReference>
<reference evidence="1 2" key="1">
    <citation type="submission" date="2016-10" db="EMBL/GenBank/DDBJ databases">
        <authorList>
            <person name="de Groot N.N."/>
        </authorList>
    </citation>
    <scope>NUCLEOTIDE SEQUENCE [LARGE SCALE GENOMIC DNA]</scope>
    <source>
        <strain evidence="1 2">DSM 17925</strain>
    </source>
</reference>
<keyword evidence="2" id="KW-1185">Reference proteome</keyword>